<dbReference type="AlphaFoldDB" id="A0A9N8ZN33"/>
<comment type="caution">
    <text evidence="1">The sequence shown here is derived from an EMBL/GenBank/DDBJ whole genome shotgun (WGS) entry which is preliminary data.</text>
</comment>
<name>A0A9N8ZN33_9GLOM</name>
<organism evidence="1 2">
    <name type="scientific">Cetraspora pellucida</name>
    <dbReference type="NCBI Taxonomy" id="1433469"/>
    <lineage>
        <taxon>Eukaryota</taxon>
        <taxon>Fungi</taxon>
        <taxon>Fungi incertae sedis</taxon>
        <taxon>Mucoromycota</taxon>
        <taxon>Glomeromycotina</taxon>
        <taxon>Glomeromycetes</taxon>
        <taxon>Diversisporales</taxon>
        <taxon>Gigasporaceae</taxon>
        <taxon>Cetraspora</taxon>
    </lineage>
</organism>
<dbReference type="Proteomes" id="UP000789759">
    <property type="component" value="Unassembled WGS sequence"/>
</dbReference>
<dbReference type="OrthoDB" id="2422246at2759"/>
<evidence type="ECO:0000313" key="1">
    <source>
        <dbReference type="EMBL" id="CAG8501140.1"/>
    </source>
</evidence>
<protein>
    <submittedName>
        <fullName evidence="1">8108_t:CDS:1</fullName>
    </submittedName>
</protein>
<dbReference type="EMBL" id="CAJVQA010001065">
    <property type="protein sequence ID" value="CAG8501140.1"/>
    <property type="molecule type" value="Genomic_DNA"/>
</dbReference>
<sequence>MNNYEAEGIIISKQYDVKDIQNSKKQAVLLDIISTVMPILLTKYLNLLALDSTSHCNSLNFPNTAFIVRSADKSIASSFLESYLCQKEANSYKKDELKLSKKRGPKNKRKSQLVLSESIYLQDTNMPYKTVKIVEIIDKSRVIVEVTFESDNTD</sequence>
<gene>
    <name evidence="1" type="ORF">CPELLU_LOCUS2454</name>
</gene>
<accession>A0A9N8ZN33</accession>
<keyword evidence="2" id="KW-1185">Reference proteome</keyword>
<proteinExistence type="predicted"/>
<reference evidence="1" key="1">
    <citation type="submission" date="2021-06" db="EMBL/GenBank/DDBJ databases">
        <authorList>
            <person name="Kallberg Y."/>
            <person name="Tangrot J."/>
            <person name="Rosling A."/>
        </authorList>
    </citation>
    <scope>NUCLEOTIDE SEQUENCE</scope>
    <source>
        <strain evidence="1">FL966</strain>
    </source>
</reference>
<evidence type="ECO:0000313" key="2">
    <source>
        <dbReference type="Proteomes" id="UP000789759"/>
    </source>
</evidence>